<name>A0ABN8M2Y6_9CNID</name>
<dbReference type="PANTHER" id="PTHR22763:SF191">
    <property type="entry name" value="RING FINGER PROTEIN 145 HOMOLOG"/>
    <property type="match status" value="1"/>
</dbReference>
<feature type="transmembrane region" description="Helical" evidence="9">
    <location>
        <begin position="280"/>
        <end position="298"/>
    </location>
</feature>
<feature type="transmembrane region" description="Helical" evidence="9">
    <location>
        <begin position="454"/>
        <end position="480"/>
    </location>
</feature>
<evidence type="ECO:0000256" key="5">
    <source>
        <dbReference type="ARBA" id="ARBA00022833"/>
    </source>
</evidence>
<dbReference type="InterPro" id="IPR001841">
    <property type="entry name" value="Znf_RING"/>
</dbReference>
<feature type="transmembrane region" description="Helical" evidence="9">
    <location>
        <begin position="243"/>
        <end position="268"/>
    </location>
</feature>
<evidence type="ECO:0000256" key="9">
    <source>
        <dbReference type="SAM" id="Phobius"/>
    </source>
</evidence>
<evidence type="ECO:0000256" key="7">
    <source>
        <dbReference type="ARBA" id="ARBA00023136"/>
    </source>
</evidence>
<keyword evidence="7 9" id="KW-0472">Membrane</keyword>
<feature type="transmembrane region" description="Helical" evidence="9">
    <location>
        <begin position="384"/>
        <end position="409"/>
    </location>
</feature>
<evidence type="ECO:0000256" key="8">
    <source>
        <dbReference type="PROSITE-ProRule" id="PRU00175"/>
    </source>
</evidence>
<dbReference type="InterPro" id="IPR025754">
    <property type="entry name" value="TRC8_N_dom"/>
</dbReference>
<keyword evidence="3" id="KW-0479">Metal-binding</keyword>
<comment type="subcellular location">
    <subcellularLocation>
        <location evidence="1">Membrane</location>
        <topology evidence="1">Multi-pass membrane protein</topology>
    </subcellularLocation>
</comment>
<dbReference type="SUPFAM" id="SSF57850">
    <property type="entry name" value="RING/U-box"/>
    <property type="match status" value="1"/>
</dbReference>
<evidence type="ECO:0000256" key="6">
    <source>
        <dbReference type="ARBA" id="ARBA00022989"/>
    </source>
</evidence>
<evidence type="ECO:0000313" key="11">
    <source>
        <dbReference type="EMBL" id="CAH3022108.1"/>
    </source>
</evidence>
<dbReference type="PROSITE" id="PS50089">
    <property type="entry name" value="ZF_RING_2"/>
    <property type="match status" value="1"/>
</dbReference>
<feature type="transmembrane region" description="Helical" evidence="9">
    <location>
        <begin position="75"/>
        <end position="96"/>
    </location>
</feature>
<organism evidence="11 12">
    <name type="scientific">Porites evermanni</name>
    <dbReference type="NCBI Taxonomy" id="104178"/>
    <lineage>
        <taxon>Eukaryota</taxon>
        <taxon>Metazoa</taxon>
        <taxon>Cnidaria</taxon>
        <taxon>Anthozoa</taxon>
        <taxon>Hexacorallia</taxon>
        <taxon>Scleractinia</taxon>
        <taxon>Fungiina</taxon>
        <taxon>Poritidae</taxon>
        <taxon>Porites</taxon>
    </lineage>
</organism>
<feature type="transmembrane region" description="Helical" evidence="9">
    <location>
        <begin position="415"/>
        <end position="442"/>
    </location>
</feature>
<feature type="transmembrane region" description="Helical" evidence="9">
    <location>
        <begin position="153"/>
        <end position="173"/>
    </location>
</feature>
<comment type="caution">
    <text evidence="11">The sequence shown here is derived from an EMBL/GenBank/DDBJ whole genome shotgun (WGS) entry which is preliminary data.</text>
</comment>
<evidence type="ECO:0000256" key="4">
    <source>
        <dbReference type="ARBA" id="ARBA00022771"/>
    </source>
</evidence>
<protein>
    <recommendedName>
        <fullName evidence="10">RING-type domain-containing protein</fullName>
    </recommendedName>
</protein>
<keyword evidence="6 9" id="KW-1133">Transmembrane helix</keyword>
<gene>
    <name evidence="11" type="ORF">PEVE_00014148</name>
</gene>
<reference evidence="11 12" key="1">
    <citation type="submission" date="2022-05" db="EMBL/GenBank/DDBJ databases">
        <authorList>
            <consortium name="Genoscope - CEA"/>
            <person name="William W."/>
        </authorList>
    </citation>
    <scope>NUCLEOTIDE SEQUENCE [LARGE SCALE GENOMIC DNA]</scope>
</reference>
<feature type="transmembrane region" description="Helical" evidence="9">
    <location>
        <begin position="117"/>
        <end position="141"/>
    </location>
</feature>
<accession>A0ABN8M2Y6</accession>
<dbReference type="InterPro" id="IPR013083">
    <property type="entry name" value="Znf_RING/FYVE/PHD"/>
</dbReference>
<keyword evidence="2 9" id="KW-0812">Transmembrane</keyword>
<proteinExistence type="predicted"/>
<dbReference type="SMART" id="SM00184">
    <property type="entry name" value="RING"/>
    <property type="match status" value="1"/>
</dbReference>
<dbReference type="Pfam" id="PF13705">
    <property type="entry name" value="TRC8_N"/>
    <property type="match status" value="1"/>
</dbReference>
<evidence type="ECO:0000313" key="12">
    <source>
        <dbReference type="Proteomes" id="UP001159427"/>
    </source>
</evidence>
<keyword evidence="4 8" id="KW-0863">Zinc-finger</keyword>
<feature type="transmembrane region" description="Helical" evidence="9">
    <location>
        <begin position="20"/>
        <end position="36"/>
    </location>
</feature>
<feature type="transmembrane region" description="Helical" evidence="9">
    <location>
        <begin position="342"/>
        <end position="363"/>
    </location>
</feature>
<dbReference type="InterPro" id="IPR050731">
    <property type="entry name" value="HRD1_E3_ubiq-ligases"/>
</dbReference>
<keyword evidence="5" id="KW-0862">Zinc</keyword>
<evidence type="ECO:0000256" key="1">
    <source>
        <dbReference type="ARBA" id="ARBA00004141"/>
    </source>
</evidence>
<dbReference type="Pfam" id="PF13639">
    <property type="entry name" value="zf-RING_2"/>
    <property type="match status" value="1"/>
</dbReference>
<feature type="transmembrane region" description="Helical" evidence="9">
    <location>
        <begin position="185"/>
        <end position="206"/>
    </location>
</feature>
<dbReference type="EMBL" id="CALNXI010000206">
    <property type="protein sequence ID" value="CAH3022108.1"/>
    <property type="molecule type" value="Genomic_DNA"/>
</dbReference>
<evidence type="ECO:0000256" key="2">
    <source>
        <dbReference type="ARBA" id="ARBA00022692"/>
    </source>
</evidence>
<sequence>MELELLPDFKAFYFRNENVILRVPFCFCLQLAVYFDKHVKESGEETKIWYEIAAIVSGLVGATGLLTSLSYLQKFFVWFIEQVVIVIAFFAIATYSPPYPKKEEADTKESSNLDNSSYLGTIYGSSLLYTQVLIAVSIAIAPGKWVNTVNTKQTVGMFVVCPIIIHFVTLPFVKATAMLREVCLAYLLLASVIQGYKACLGLFQLVQDIPGVIKNACSVVVNFGWLDFFVYHWKRINLGRVLMLAWLIKFIGKFCQFVKYGVFIAIAGSIVDCFDNLQDLAGASIVVGVAANLALDAVNKILKGNLDRPMEERHQEAWNDSVSFFLLGLQVGLIGLPKPERLMLIGLIVFVTISLFLQSAYELTEPVLMSLGATYTGVFNSKHLRTLAVCAMVLLLPGYMVIVLCKLFSFDAWLFVILSSNLVTIVQVMGSLIIYALFVSNVHSESQVKDLDDYVYYINAGSKIFEFLVAVVVLGYTAWATITGEWNYIGALVITMHAYFNVYKRAQEGWNNFLLRRSAVKRLNSLEWATEEQLQQLNDVCCICYEELDSAKVTRCKHFFHSLCLRKWLYVQDKCPMCHADILPQD</sequence>
<feature type="transmembrane region" description="Helical" evidence="9">
    <location>
        <begin position="212"/>
        <end position="231"/>
    </location>
</feature>
<dbReference type="Proteomes" id="UP001159427">
    <property type="component" value="Unassembled WGS sequence"/>
</dbReference>
<dbReference type="Gene3D" id="3.30.40.10">
    <property type="entry name" value="Zinc/RING finger domain, C3HC4 (zinc finger)"/>
    <property type="match status" value="1"/>
</dbReference>
<dbReference type="CDD" id="cd16476">
    <property type="entry name" value="RING-H2_RNF139-like"/>
    <property type="match status" value="1"/>
</dbReference>
<feature type="domain" description="RING-type" evidence="10">
    <location>
        <begin position="541"/>
        <end position="579"/>
    </location>
</feature>
<keyword evidence="12" id="KW-1185">Reference proteome</keyword>
<dbReference type="PANTHER" id="PTHR22763">
    <property type="entry name" value="RING ZINC FINGER PROTEIN"/>
    <property type="match status" value="1"/>
</dbReference>
<feature type="transmembrane region" description="Helical" evidence="9">
    <location>
        <begin position="48"/>
        <end position="69"/>
    </location>
</feature>
<evidence type="ECO:0000256" key="3">
    <source>
        <dbReference type="ARBA" id="ARBA00022723"/>
    </source>
</evidence>
<evidence type="ECO:0000259" key="10">
    <source>
        <dbReference type="PROSITE" id="PS50089"/>
    </source>
</evidence>